<sequence>MIDDTRDTAPATILVIDDNDTNRYVLASWLRRAGHAVLEAGNAGEGFAHLAASAPDIAIIDVRLPDMSGFEVSERIKRDPATADLPVIQISAAAISPEDHAEGLHRGADAYLDQPIDPGELLATVTATLRYTRARQRAERLAARLMALNQATLEVYSAVGFHSFAVAATGGAALLLDCAASAVFLSPQGQAVHSVVAAPHAPARTLPVQADLLERLASHCLGDGTGAAMATVPEAHWNALFPADHLPGDMALAVARTKRGRPPLCLAVSADAVTGPDDQQLLQQLVHACALALEALRTYNEEHSLALALQRSFLPGSLPVVEGIDLAYRYLPASENTEIGGDFYEALETDNGLLLAIGDVAGHSLAAATIMGEVRHALRAYASEGHQPHHILDRLETLLAISHPAITVTLCIVLIEPGARRVHIANAGHIPPLVITRDGEAHFHIPHGPLLGMQIPHPRPETLDTPPGTRLVLITDGLVEVRDVDLDTSLAEFRASVLAGPTDPESLCDHLLKAYAEGGDDDIAIITATLA</sequence>
<evidence type="ECO:0000256" key="1">
    <source>
        <dbReference type="ARBA" id="ARBA00022801"/>
    </source>
</evidence>
<dbReference type="Gene3D" id="3.40.50.2300">
    <property type="match status" value="1"/>
</dbReference>
<dbReference type="PANTHER" id="PTHR43156:SF2">
    <property type="entry name" value="STAGE II SPORULATION PROTEIN E"/>
    <property type="match status" value="1"/>
</dbReference>
<reference evidence="4 5" key="1">
    <citation type="journal article" date="2019" name="Int. J. Syst. Evol. Microbiol.">
        <title>The Global Catalogue of Microorganisms (GCM) 10K type strain sequencing project: providing services to taxonomists for standard genome sequencing and annotation.</title>
        <authorList>
            <consortium name="The Broad Institute Genomics Platform"/>
            <consortium name="The Broad Institute Genome Sequencing Center for Infectious Disease"/>
            <person name="Wu L."/>
            <person name="Ma J."/>
        </authorList>
    </citation>
    <scope>NUCLEOTIDE SEQUENCE [LARGE SCALE GENOMIC DNA]</scope>
    <source>
        <strain evidence="4 5">JCM 8201</strain>
    </source>
</reference>
<dbReference type="Gene3D" id="3.60.40.10">
    <property type="entry name" value="PPM-type phosphatase domain"/>
    <property type="match status" value="1"/>
</dbReference>
<evidence type="ECO:0000256" key="2">
    <source>
        <dbReference type="PROSITE-ProRule" id="PRU00169"/>
    </source>
</evidence>
<dbReference type="SUPFAM" id="SSF52172">
    <property type="entry name" value="CheY-like"/>
    <property type="match status" value="1"/>
</dbReference>
<dbReference type="Pfam" id="PF07228">
    <property type="entry name" value="SpoIIE"/>
    <property type="match status" value="1"/>
</dbReference>
<dbReference type="SUPFAM" id="SSF81606">
    <property type="entry name" value="PP2C-like"/>
    <property type="match status" value="1"/>
</dbReference>
<dbReference type="InterPro" id="IPR001932">
    <property type="entry name" value="PPM-type_phosphatase-like_dom"/>
</dbReference>
<feature type="domain" description="Response regulatory" evidence="3">
    <location>
        <begin position="12"/>
        <end position="129"/>
    </location>
</feature>
<dbReference type="InterPro" id="IPR011006">
    <property type="entry name" value="CheY-like_superfamily"/>
</dbReference>
<dbReference type="PANTHER" id="PTHR43156">
    <property type="entry name" value="STAGE II SPORULATION PROTEIN E-RELATED"/>
    <property type="match status" value="1"/>
</dbReference>
<dbReference type="RefSeq" id="WP_344448440.1">
    <property type="nucleotide sequence ID" value="NZ_BAAATZ010000002.1"/>
</dbReference>
<feature type="modified residue" description="4-aspartylphosphate" evidence="2">
    <location>
        <position position="61"/>
    </location>
</feature>
<accession>A0ABN3TVT6</accession>
<comment type="caution">
    <text evidence="4">The sequence shown here is derived from an EMBL/GenBank/DDBJ whole genome shotgun (WGS) entry which is preliminary data.</text>
</comment>
<organism evidence="4 5">
    <name type="scientific">Actinocorallia aurantiaca</name>
    <dbReference type="NCBI Taxonomy" id="46204"/>
    <lineage>
        <taxon>Bacteria</taxon>
        <taxon>Bacillati</taxon>
        <taxon>Actinomycetota</taxon>
        <taxon>Actinomycetes</taxon>
        <taxon>Streptosporangiales</taxon>
        <taxon>Thermomonosporaceae</taxon>
        <taxon>Actinocorallia</taxon>
    </lineage>
</organism>
<dbReference type="SMART" id="SM00448">
    <property type="entry name" value="REC"/>
    <property type="match status" value="1"/>
</dbReference>
<keyword evidence="1" id="KW-0378">Hydrolase</keyword>
<evidence type="ECO:0000259" key="3">
    <source>
        <dbReference type="PROSITE" id="PS50110"/>
    </source>
</evidence>
<gene>
    <name evidence="4" type="ORF">GCM10010439_05090</name>
</gene>
<evidence type="ECO:0000313" key="4">
    <source>
        <dbReference type="EMBL" id="GAA2719467.1"/>
    </source>
</evidence>
<keyword evidence="2" id="KW-0597">Phosphoprotein</keyword>
<dbReference type="InterPro" id="IPR001789">
    <property type="entry name" value="Sig_transdc_resp-reg_receiver"/>
</dbReference>
<dbReference type="InterPro" id="IPR052016">
    <property type="entry name" value="Bact_Sigma-Reg"/>
</dbReference>
<evidence type="ECO:0000313" key="5">
    <source>
        <dbReference type="Proteomes" id="UP001501842"/>
    </source>
</evidence>
<protein>
    <recommendedName>
        <fullName evidence="3">Response regulatory domain-containing protein</fullName>
    </recommendedName>
</protein>
<dbReference type="SMART" id="SM00331">
    <property type="entry name" value="PP2C_SIG"/>
    <property type="match status" value="1"/>
</dbReference>
<dbReference type="PROSITE" id="PS50110">
    <property type="entry name" value="RESPONSE_REGULATORY"/>
    <property type="match status" value="1"/>
</dbReference>
<keyword evidence="5" id="KW-1185">Reference proteome</keyword>
<dbReference type="EMBL" id="BAAATZ010000002">
    <property type="protein sequence ID" value="GAA2719467.1"/>
    <property type="molecule type" value="Genomic_DNA"/>
</dbReference>
<dbReference type="Pfam" id="PF00072">
    <property type="entry name" value="Response_reg"/>
    <property type="match status" value="1"/>
</dbReference>
<name>A0ABN3TVT6_9ACTN</name>
<dbReference type="InterPro" id="IPR036457">
    <property type="entry name" value="PPM-type-like_dom_sf"/>
</dbReference>
<proteinExistence type="predicted"/>
<dbReference type="Proteomes" id="UP001501842">
    <property type="component" value="Unassembled WGS sequence"/>
</dbReference>